<gene>
    <name evidence="6" type="ORF">KAK06_02630</name>
</gene>
<name>A0A940YHB6_9BURK</name>
<comment type="subcellular location">
    <subcellularLocation>
        <location evidence="1">Cell envelope</location>
    </subcellularLocation>
</comment>
<dbReference type="Proteomes" id="UP000678374">
    <property type="component" value="Unassembled WGS sequence"/>
</dbReference>
<dbReference type="PIRSF" id="PIRSF002741">
    <property type="entry name" value="MppA"/>
    <property type="match status" value="1"/>
</dbReference>
<evidence type="ECO:0000256" key="1">
    <source>
        <dbReference type="ARBA" id="ARBA00004196"/>
    </source>
</evidence>
<evidence type="ECO:0000313" key="6">
    <source>
        <dbReference type="EMBL" id="MBQ0957844.1"/>
    </source>
</evidence>
<dbReference type="PROSITE" id="PS51318">
    <property type="entry name" value="TAT"/>
    <property type="match status" value="1"/>
</dbReference>
<dbReference type="GO" id="GO:1904680">
    <property type="term" value="F:peptide transmembrane transporter activity"/>
    <property type="evidence" value="ECO:0007669"/>
    <property type="project" value="TreeGrafter"/>
</dbReference>
<dbReference type="InterPro" id="IPR000914">
    <property type="entry name" value="SBP_5_dom"/>
</dbReference>
<keyword evidence="4" id="KW-0732">Signal</keyword>
<keyword evidence="7" id="KW-1185">Reference proteome</keyword>
<dbReference type="PANTHER" id="PTHR30290">
    <property type="entry name" value="PERIPLASMIC BINDING COMPONENT OF ABC TRANSPORTER"/>
    <property type="match status" value="1"/>
</dbReference>
<dbReference type="AlphaFoldDB" id="A0A940YHB6"/>
<evidence type="ECO:0000256" key="2">
    <source>
        <dbReference type="ARBA" id="ARBA00005695"/>
    </source>
</evidence>
<keyword evidence="3" id="KW-0813">Transport</keyword>
<proteinExistence type="inferred from homology"/>
<accession>A0A940YHB6</accession>
<dbReference type="EMBL" id="JAGQDE010000002">
    <property type="protein sequence ID" value="MBQ0957844.1"/>
    <property type="molecule type" value="Genomic_DNA"/>
</dbReference>
<dbReference type="GO" id="GO:0030288">
    <property type="term" value="C:outer membrane-bounded periplasmic space"/>
    <property type="evidence" value="ECO:0007669"/>
    <property type="project" value="UniProtKB-ARBA"/>
</dbReference>
<comment type="caution">
    <text evidence="6">The sequence shown here is derived from an EMBL/GenBank/DDBJ whole genome shotgun (WGS) entry which is preliminary data.</text>
</comment>
<dbReference type="PANTHER" id="PTHR30290:SF10">
    <property type="entry name" value="PERIPLASMIC OLIGOPEPTIDE-BINDING PROTEIN-RELATED"/>
    <property type="match status" value="1"/>
</dbReference>
<evidence type="ECO:0000256" key="4">
    <source>
        <dbReference type="ARBA" id="ARBA00022729"/>
    </source>
</evidence>
<sequence length="602" mass="68662">MTADALPPGPNRRQWLQTAAGLGLAPGWAAGAESEKVLRIAFATAETGFDPTQVNDIYSRSVTAHIFEALYAFDHLARPARIKPLTADGMPQVSDDFRSWTFRVRPGIFFADDAAFGGRRRELVAEDYVYAIKRYADPKLKSPLWGYTESYGLLGLAEARQRAIDGKRPFDYDSPVEGLRALDRYTLQIRLREPRPRFLDFIAASDLYGALAREVVEHYGEQVSEHPVGTGPFLLAQWRRASRIVLVRNPQYRERVYDAEPAADDAEGQALLARFKGRRLPMVDRVEIDIVEEAQPRWLAFLNGEHDHIDRVPPEFISQAVVGNDLAPHLVKRGVQGRRTLRADYYASFFNMDDPLVGGYTPDKVALRRAISLGMDIEREIRVVHRGQGLACQSPYCPHSTAWRPDYKSEMGDFDPARAQALLDLYGYVDRDGDGWREQPDGSPLRMVWSIESNQRARQLSEQYLRDMTRLGLRLEFKVGKWPELVKAARAGQFQVWHIGNQAATPDSLGQLTRYDSRQLGSQNFARFKRPEMDVLFDRLARLPDGPERLAGFAEAARIAAVWMPYRVRFHTIQTWLAHAPVIGYRPPPFWQEWWHMVDVVR</sequence>
<dbReference type="Gene3D" id="3.10.105.10">
    <property type="entry name" value="Dipeptide-binding Protein, Domain 3"/>
    <property type="match status" value="1"/>
</dbReference>
<evidence type="ECO:0000259" key="5">
    <source>
        <dbReference type="Pfam" id="PF00496"/>
    </source>
</evidence>
<dbReference type="GO" id="GO:0015833">
    <property type="term" value="P:peptide transport"/>
    <property type="evidence" value="ECO:0007669"/>
    <property type="project" value="TreeGrafter"/>
</dbReference>
<protein>
    <submittedName>
        <fullName evidence="6">Bicyclomycin resistance protein</fullName>
    </submittedName>
</protein>
<dbReference type="Pfam" id="PF00496">
    <property type="entry name" value="SBP_bac_5"/>
    <property type="match status" value="1"/>
</dbReference>
<organism evidence="6 7">
    <name type="scientific">Ideonella aquatica</name>
    <dbReference type="NCBI Taxonomy" id="2824119"/>
    <lineage>
        <taxon>Bacteria</taxon>
        <taxon>Pseudomonadati</taxon>
        <taxon>Pseudomonadota</taxon>
        <taxon>Betaproteobacteria</taxon>
        <taxon>Burkholderiales</taxon>
        <taxon>Sphaerotilaceae</taxon>
        <taxon>Ideonella</taxon>
    </lineage>
</organism>
<feature type="domain" description="Solute-binding protein family 5" evidence="5">
    <location>
        <begin position="82"/>
        <end position="517"/>
    </location>
</feature>
<dbReference type="GO" id="GO:0043190">
    <property type="term" value="C:ATP-binding cassette (ABC) transporter complex"/>
    <property type="evidence" value="ECO:0007669"/>
    <property type="project" value="InterPro"/>
</dbReference>
<dbReference type="InterPro" id="IPR006311">
    <property type="entry name" value="TAT_signal"/>
</dbReference>
<comment type="similarity">
    <text evidence="2">Belongs to the bacterial solute-binding protein 5 family.</text>
</comment>
<evidence type="ECO:0000313" key="7">
    <source>
        <dbReference type="Proteomes" id="UP000678374"/>
    </source>
</evidence>
<evidence type="ECO:0000256" key="3">
    <source>
        <dbReference type="ARBA" id="ARBA00022448"/>
    </source>
</evidence>
<dbReference type="RefSeq" id="WP_210800248.1">
    <property type="nucleotide sequence ID" value="NZ_JAGQDE010000002.1"/>
</dbReference>
<dbReference type="InterPro" id="IPR030678">
    <property type="entry name" value="Peptide/Ni-bd"/>
</dbReference>
<dbReference type="InterPro" id="IPR039424">
    <property type="entry name" value="SBP_5"/>
</dbReference>
<dbReference type="SUPFAM" id="SSF53850">
    <property type="entry name" value="Periplasmic binding protein-like II"/>
    <property type="match status" value="1"/>
</dbReference>
<reference evidence="6" key="1">
    <citation type="submission" date="2021-04" db="EMBL/GenBank/DDBJ databases">
        <title>The genome sequence of Ideonella sp. 4Y11.</title>
        <authorList>
            <person name="Liu Y."/>
        </authorList>
    </citation>
    <scope>NUCLEOTIDE SEQUENCE</scope>
    <source>
        <strain evidence="6">4Y11</strain>
    </source>
</reference>
<dbReference type="Gene3D" id="3.40.190.10">
    <property type="entry name" value="Periplasmic binding protein-like II"/>
    <property type="match status" value="1"/>
</dbReference>